<feature type="domain" description="Metalloenzyme" evidence="11">
    <location>
        <begin position="43"/>
        <end position="534"/>
    </location>
</feature>
<evidence type="ECO:0000256" key="5">
    <source>
        <dbReference type="ARBA" id="ARBA00023152"/>
    </source>
</evidence>
<comment type="cofactor">
    <cofactor evidence="8">
        <name>Mn(2+)</name>
        <dbReference type="ChEBI" id="CHEBI:29035"/>
    </cofactor>
    <text evidence="8">Binds 2 manganese ions per subunit.</text>
</comment>
<proteinExistence type="inferred from homology"/>
<dbReference type="SUPFAM" id="SSF53649">
    <property type="entry name" value="Alkaline phosphatase-like"/>
    <property type="match status" value="1"/>
</dbReference>
<dbReference type="NCBIfam" id="TIGR01307">
    <property type="entry name" value="pgm_bpd_ind"/>
    <property type="match status" value="1"/>
</dbReference>
<keyword evidence="7 8" id="KW-0413">Isomerase</keyword>
<keyword evidence="14" id="KW-1185">Reference proteome</keyword>
<feature type="binding site" evidence="8">
    <location>
        <position position="223"/>
    </location>
    <ligand>
        <name>substrate</name>
    </ligand>
</feature>
<dbReference type="InterPro" id="IPR036646">
    <property type="entry name" value="PGAM_B_sf"/>
</dbReference>
<dbReference type="RefSeq" id="WP_274454604.1">
    <property type="nucleotide sequence ID" value="NZ_CP067097.1"/>
</dbReference>
<keyword evidence="5 8" id="KW-0324">Glycolysis</keyword>
<keyword evidence="4 8" id="KW-0479">Metal-binding</keyword>
<evidence type="ECO:0000256" key="3">
    <source>
        <dbReference type="ARBA" id="ARBA00008819"/>
    </source>
</evidence>
<keyword evidence="6 8" id="KW-0464">Manganese</keyword>
<organism evidence="13 14">
    <name type="scientific">Alicyclobacillus cycloheptanicus</name>
    <dbReference type="NCBI Taxonomy" id="1457"/>
    <lineage>
        <taxon>Bacteria</taxon>
        <taxon>Bacillati</taxon>
        <taxon>Bacillota</taxon>
        <taxon>Bacilli</taxon>
        <taxon>Bacillales</taxon>
        <taxon>Alicyclobacillaceae</taxon>
        <taxon>Alicyclobacillus</taxon>
    </lineage>
</organism>
<dbReference type="PANTHER" id="PTHR31637">
    <property type="entry name" value="2,3-BISPHOSPHOGLYCERATE-INDEPENDENT PHOSPHOGLYCERATE MUTASE"/>
    <property type="match status" value="1"/>
</dbReference>
<comment type="pathway">
    <text evidence="2 8">Carbohydrate degradation; glycolysis; pyruvate from D-glyceraldehyde 3-phosphate: step 3/5.</text>
</comment>
<evidence type="ECO:0000256" key="10">
    <source>
        <dbReference type="SAM" id="MobiDB-lite"/>
    </source>
</evidence>
<feature type="binding site" evidence="8">
    <location>
        <position position="440"/>
    </location>
    <ligand>
        <name>Mn(2+)</name>
        <dbReference type="ChEBI" id="CHEBI:29035"/>
        <label>1</label>
    </ligand>
</feature>
<reference evidence="13 14" key="1">
    <citation type="submission" date="2023-07" db="EMBL/GenBank/DDBJ databases">
        <title>Genomic Encyclopedia of Type Strains, Phase IV (KMG-IV): sequencing the most valuable type-strain genomes for metagenomic binning, comparative biology and taxonomic classification.</title>
        <authorList>
            <person name="Goeker M."/>
        </authorList>
    </citation>
    <scope>NUCLEOTIDE SEQUENCE [LARGE SCALE GENOMIC DNA]</scope>
    <source>
        <strain evidence="13 14">DSM 4006</strain>
    </source>
</reference>
<dbReference type="EMBL" id="JAUSTP010000009">
    <property type="protein sequence ID" value="MDQ0189674.1"/>
    <property type="molecule type" value="Genomic_DNA"/>
</dbReference>
<feature type="binding site" evidence="8">
    <location>
        <position position="50"/>
    </location>
    <ligand>
        <name>Mn(2+)</name>
        <dbReference type="ChEBI" id="CHEBI:29035"/>
        <label>2</label>
    </ligand>
</feature>
<feature type="binding site" evidence="8">
    <location>
        <begin position="299"/>
        <end position="302"/>
    </location>
    <ligand>
        <name>substrate</name>
    </ligand>
</feature>
<comment type="function">
    <text evidence="8">Catalyzes the interconversion of 2-phosphoglycerate and 3-phosphoglycerate.</text>
</comment>
<dbReference type="InterPro" id="IPR005995">
    <property type="entry name" value="Pgm_bpd_ind"/>
</dbReference>
<evidence type="ECO:0000256" key="8">
    <source>
        <dbReference type="HAMAP-Rule" id="MF_01038"/>
    </source>
</evidence>
<accession>A0ABT9XH91</accession>
<feature type="binding site" evidence="8">
    <location>
        <position position="482"/>
    </location>
    <ligand>
        <name>Mn(2+)</name>
        <dbReference type="ChEBI" id="CHEBI:29035"/>
        <label>2</label>
    </ligand>
</feature>
<dbReference type="EC" id="5.4.2.12" evidence="8 9"/>
<sequence>MAADNHADNHNEASRAAAGERPIERSKSDAPFTRKPRPSGEGPVALIILDGFGLRDDVYGNAVQQAHKPVFDALWNTYPHTTLKASEEAVGLPEGQFGNSEVGHSNIGAGRILYQDLTRLNRDIANGDFFKNPVLVGAMQAAKAGGRRLHLCGLLSDGGVHSHIRHLFALLEFAAKAEVPDVLVHAFLDGRDVPPTTGAGYLRQLQDKLASLGTGRLASVAGRYYAMDRDHRWDRTEKAYRAMVFGEGDRVQDPVAAVEDSYARGVTDEFVIPMAVVDASGAPVGKVADGDVVVMFNFRPDRAIQLSQAFTNADFDGFDRGAHPPRVHYVCMTKYSDAVDGAIAYSPTNLDNTMGEVLAAHGLTQLRIAETEKYPHVTFFYSGGREALFPGEERILVPSPKVATYDLKPEMSAYEVAEEAAARMRSGDIDVMILNFANPDMVGHTGDLSAAIRAVEAVDTCLGKVMEAIQAVGGVALVTADHGNADIMIDPETGGPCTTHTLSLVPLIVTKPGITLTSGILADLGPTMLDLLGVPRPAEMTGRSLIRRGVSG</sequence>
<dbReference type="GO" id="GO:0004619">
    <property type="term" value="F:phosphoglycerate mutase activity"/>
    <property type="evidence" value="ECO:0007669"/>
    <property type="project" value="UniProtKB-EC"/>
</dbReference>
<feature type="binding site" evidence="8">
    <location>
        <position position="100"/>
    </location>
    <ligand>
        <name>Mn(2+)</name>
        <dbReference type="ChEBI" id="CHEBI:29035"/>
        <label>2</label>
    </ligand>
</feature>
<comment type="subunit">
    <text evidence="8">Monomer.</text>
</comment>
<evidence type="ECO:0000256" key="9">
    <source>
        <dbReference type="NCBIfam" id="TIGR01307"/>
    </source>
</evidence>
<dbReference type="InterPro" id="IPR006124">
    <property type="entry name" value="Metalloenzyme"/>
</dbReference>
<evidence type="ECO:0000256" key="1">
    <source>
        <dbReference type="ARBA" id="ARBA00000370"/>
    </source>
</evidence>
<dbReference type="PANTHER" id="PTHR31637:SF0">
    <property type="entry name" value="2,3-BISPHOSPHOGLYCERATE-INDEPENDENT PHOSPHOGLYCERATE MUTASE"/>
    <property type="match status" value="1"/>
</dbReference>
<dbReference type="InterPro" id="IPR017850">
    <property type="entry name" value="Alkaline_phosphatase_core_sf"/>
</dbReference>
<feature type="active site" description="Phosphoserine intermediate" evidence="8">
    <location>
        <position position="100"/>
    </location>
</feature>
<dbReference type="Proteomes" id="UP001232973">
    <property type="component" value="Unassembled WGS sequence"/>
</dbReference>
<evidence type="ECO:0000256" key="6">
    <source>
        <dbReference type="ARBA" id="ARBA00023211"/>
    </source>
</evidence>
<gene>
    <name evidence="8" type="primary">gpmI</name>
    <name evidence="13" type="ORF">J2S03_001519</name>
</gene>
<evidence type="ECO:0000313" key="14">
    <source>
        <dbReference type="Proteomes" id="UP001232973"/>
    </source>
</evidence>
<feature type="compositionally biased region" description="Basic and acidic residues" evidence="10">
    <location>
        <begin position="1"/>
        <end position="13"/>
    </location>
</feature>
<protein>
    <recommendedName>
        <fullName evidence="8 9">2,3-bisphosphoglycerate-independent phosphoglycerate mutase</fullName>
        <shortName evidence="8">BPG-independent PGAM</shortName>
        <shortName evidence="8">Phosphoglyceromutase</shortName>
        <shortName evidence="8">iPGM</shortName>
        <ecNumber evidence="8 9">5.4.2.12</ecNumber>
    </recommendedName>
</protein>
<dbReference type="PIRSF" id="PIRSF001492">
    <property type="entry name" value="IPGAM"/>
    <property type="match status" value="1"/>
</dbReference>
<dbReference type="CDD" id="cd16010">
    <property type="entry name" value="iPGM"/>
    <property type="match status" value="1"/>
</dbReference>
<evidence type="ECO:0000313" key="13">
    <source>
        <dbReference type="EMBL" id="MDQ0189674.1"/>
    </source>
</evidence>
<name>A0ABT9XH91_9BACL</name>
<dbReference type="Pfam" id="PF01676">
    <property type="entry name" value="Metalloenzyme"/>
    <property type="match status" value="1"/>
</dbReference>
<feature type="binding site" evidence="8">
    <location>
        <position position="481"/>
    </location>
    <ligand>
        <name>Mn(2+)</name>
        <dbReference type="ChEBI" id="CHEBI:29035"/>
        <label>2</label>
    </ligand>
</feature>
<evidence type="ECO:0000256" key="4">
    <source>
        <dbReference type="ARBA" id="ARBA00022723"/>
    </source>
</evidence>
<dbReference type="InterPro" id="IPR011258">
    <property type="entry name" value="BPG-indep_PGM_N"/>
</dbReference>
<feature type="domain" description="BPG-independent PGAM N-terminal" evidence="12">
    <location>
        <begin position="121"/>
        <end position="336"/>
    </location>
</feature>
<feature type="binding site" evidence="8">
    <location>
        <position position="229"/>
    </location>
    <ligand>
        <name>substrate</name>
    </ligand>
</feature>
<feature type="binding site" evidence="8">
    <location>
        <position position="373"/>
    </location>
    <ligand>
        <name>substrate</name>
    </ligand>
</feature>
<dbReference type="Gene3D" id="3.40.720.10">
    <property type="entry name" value="Alkaline Phosphatase, subunit A"/>
    <property type="match status" value="1"/>
</dbReference>
<dbReference type="Pfam" id="PF06415">
    <property type="entry name" value="iPGM_N"/>
    <property type="match status" value="1"/>
</dbReference>
<dbReference type="HAMAP" id="MF_01038">
    <property type="entry name" value="GpmI"/>
    <property type="match status" value="1"/>
</dbReference>
<feature type="binding site" evidence="8">
    <location>
        <position position="500"/>
    </location>
    <ligand>
        <name>Mn(2+)</name>
        <dbReference type="ChEBI" id="CHEBI:29035"/>
        <label>1</label>
    </ligand>
</feature>
<dbReference type="Gene3D" id="3.40.1450.10">
    <property type="entry name" value="BPG-independent phosphoglycerate mutase, domain B"/>
    <property type="match status" value="1"/>
</dbReference>
<feature type="region of interest" description="Disordered" evidence="10">
    <location>
        <begin position="1"/>
        <end position="39"/>
    </location>
</feature>
<feature type="binding site" evidence="8">
    <location>
        <position position="444"/>
    </location>
    <ligand>
        <name>Mn(2+)</name>
        <dbReference type="ChEBI" id="CHEBI:29035"/>
        <label>1</label>
    </ligand>
</feature>
<comment type="similarity">
    <text evidence="3 8">Belongs to the BPG-independent phosphoglycerate mutase family.</text>
</comment>
<evidence type="ECO:0000259" key="12">
    <source>
        <dbReference type="Pfam" id="PF06415"/>
    </source>
</evidence>
<evidence type="ECO:0000259" key="11">
    <source>
        <dbReference type="Pfam" id="PF01676"/>
    </source>
</evidence>
<comment type="catalytic activity">
    <reaction evidence="1 8">
        <text>(2R)-2-phosphoglycerate = (2R)-3-phosphoglycerate</text>
        <dbReference type="Rhea" id="RHEA:15901"/>
        <dbReference type="ChEBI" id="CHEBI:58272"/>
        <dbReference type="ChEBI" id="CHEBI:58289"/>
        <dbReference type="EC" id="5.4.2.12"/>
    </reaction>
</comment>
<dbReference type="SUPFAM" id="SSF64158">
    <property type="entry name" value="2,3-Bisphosphoglycerate-independent phosphoglycerate mutase, substrate-binding domain"/>
    <property type="match status" value="1"/>
</dbReference>
<comment type="caution">
    <text evidence="13">The sequence shown here is derived from an EMBL/GenBank/DDBJ whole genome shotgun (WGS) entry which is preliminary data.</text>
</comment>
<feature type="binding site" evidence="8">
    <location>
        <position position="161"/>
    </location>
    <ligand>
        <name>substrate</name>
    </ligand>
</feature>
<evidence type="ECO:0000256" key="2">
    <source>
        <dbReference type="ARBA" id="ARBA00004798"/>
    </source>
</evidence>
<feature type="binding site" evidence="8">
    <location>
        <begin position="191"/>
        <end position="192"/>
    </location>
    <ligand>
        <name>substrate</name>
    </ligand>
</feature>
<evidence type="ECO:0000256" key="7">
    <source>
        <dbReference type="ARBA" id="ARBA00023235"/>
    </source>
</evidence>